<protein>
    <recommendedName>
        <fullName evidence="2">Calmodulin-binding domain-containing protein</fullName>
    </recommendedName>
</protein>
<feature type="compositionally biased region" description="Polar residues" evidence="1">
    <location>
        <begin position="429"/>
        <end position="451"/>
    </location>
</feature>
<dbReference type="Proteomes" id="UP000315295">
    <property type="component" value="Unassembled WGS sequence"/>
</dbReference>
<dbReference type="AlphaFoldDB" id="A0A540MMK7"/>
<comment type="caution">
    <text evidence="3">The sequence shown here is derived from an EMBL/GenBank/DDBJ whole genome shotgun (WGS) entry which is preliminary data.</text>
</comment>
<organism evidence="3 4">
    <name type="scientific">Malus baccata</name>
    <name type="common">Siberian crab apple</name>
    <name type="synonym">Pyrus baccata</name>
    <dbReference type="NCBI Taxonomy" id="106549"/>
    <lineage>
        <taxon>Eukaryota</taxon>
        <taxon>Viridiplantae</taxon>
        <taxon>Streptophyta</taxon>
        <taxon>Embryophyta</taxon>
        <taxon>Tracheophyta</taxon>
        <taxon>Spermatophyta</taxon>
        <taxon>Magnoliopsida</taxon>
        <taxon>eudicotyledons</taxon>
        <taxon>Gunneridae</taxon>
        <taxon>Pentapetalae</taxon>
        <taxon>rosids</taxon>
        <taxon>fabids</taxon>
        <taxon>Rosales</taxon>
        <taxon>Rosaceae</taxon>
        <taxon>Amygdaloideae</taxon>
        <taxon>Maleae</taxon>
        <taxon>Malus</taxon>
    </lineage>
</organism>
<sequence>MEVENIGIPVILQVLDLRGDKGKNNSIPQEPESNGGDVDSNIRRDSIPEIPPEMDLKGGDVKGNSVLGVPQDIEPNGSDTRRSSIGNVEPPHIKRSSIPVIPQEMDPKGGDVEGNSVVGIPQDRKPNGGDIRRSAIGNVDSPSTERNSNPVVPQDMDLSDDDRNFIATVAREIEPDGSAIKLNSILEIPRKKEPEGGNIRSKSILENPQEMESNAGDIRRSSIEKVDPPADIKRTSIPLIPREMEPNGGDIRRNSIRVIPQELELNGGGIGRNSMPAVPQKMEPNAGDTSRNSVLWIPHEMEPKGGRRIQSRYLRVPIGSCHDYCKYGVRNASEENATVAMRKSAKERKQISTTNQKPSPDSDTQRLDNSLVTETKVLSLRKKEIVSAEKVPSSSKDIDVSVEDSSSLKVKRVKSELSSLPEPALSLRNSKAISTTGPRSVLHSQTLKLNNSVVTEKKGSSSTKKETASSKKVSSPKEIAVSMEELIDSKMKAEQLDQSSLPGSDPSLSNSEVTSTINPKPSLDSESQNFIATQKRVSPPYKDIDVSAKDSTNSKVISTVSPNPSPDSKARKLNHSGVMEKRALSSKRKENVSSKTVLTPIKEIEVSMEGSIGSKVKREQVESSSCTGQGSSNQGKSGTPEGLSSSVNRKNRSKPPRTPVLVEKKMLEPETVSLTYKHPVKRVCDENAGSFKNLKGLSHMKDQNGPRKVEPEGPCNKDVPEKILIEVDGSQSNGGKFKSEKVVPRSFKRDVEGSQRKSLRRKAAGDSGLNGSTKTSPEKVVLRHQGVTGRKDVQKLLNNVIEETASRLVESRKSKVKALVGAFETVISLQDTKSMASETDTEDAV</sequence>
<feature type="region of interest" description="Disordered" evidence="1">
    <location>
        <begin position="338"/>
        <end position="370"/>
    </location>
</feature>
<feature type="region of interest" description="Disordered" evidence="1">
    <location>
        <begin position="694"/>
        <end position="788"/>
    </location>
</feature>
<feature type="compositionally biased region" description="Basic and acidic residues" evidence="1">
    <location>
        <begin position="122"/>
        <end position="133"/>
    </location>
</feature>
<feature type="compositionally biased region" description="Polar residues" evidence="1">
    <location>
        <begin position="549"/>
        <end position="562"/>
    </location>
</feature>
<dbReference type="SMART" id="SM01054">
    <property type="entry name" value="CaM_binding"/>
    <property type="match status" value="1"/>
</dbReference>
<accession>A0A540MMK7</accession>
<feature type="compositionally biased region" description="Polar residues" evidence="1">
    <location>
        <begin position="351"/>
        <end position="370"/>
    </location>
</feature>
<feature type="region of interest" description="Disordered" evidence="1">
    <location>
        <begin position="18"/>
        <end position="160"/>
    </location>
</feature>
<feature type="compositionally biased region" description="Basic and acidic residues" evidence="1">
    <location>
        <begin position="737"/>
        <end position="755"/>
    </location>
</feature>
<feature type="compositionally biased region" description="Polar residues" evidence="1">
    <location>
        <begin position="622"/>
        <end position="648"/>
    </location>
</feature>
<name>A0A540MMK7_MALBA</name>
<evidence type="ECO:0000313" key="4">
    <source>
        <dbReference type="Proteomes" id="UP000315295"/>
    </source>
</evidence>
<feature type="region of interest" description="Disordered" evidence="1">
    <location>
        <begin position="429"/>
        <end position="665"/>
    </location>
</feature>
<dbReference type="PANTHER" id="PTHR33349:SF41">
    <property type="entry name" value="EMB|CAB62594.1"/>
    <property type="match status" value="1"/>
</dbReference>
<feature type="compositionally biased region" description="Polar residues" evidence="1">
    <location>
        <begin position="496"/>
        <end position="536"/>
    </location>
</feature>
<gene>
    <name evidence="3" type="ORF">C1H46_014399</name>
</gene>
<reference evidence="3 4" key="1">
    <citation type="journal article" date="2019" name="G3 (Bethesda)">
        <title>Sequencing of a Wild Apple (Malus baccata) Genome Unravels the Differences Between Cultivated and Wild Apple Species Regarding Disease Resistance and Cold Tolerance.</title>
        <authorList>
            <person name="Chen X."/>
        </authorList>
    </citation>
    <scope>NUCLEOTIDE SEQUENCE [LARGE SCALE GENOMIC DNA]</scope>
    <source>
        <strain evidence="4">cv. Shandingzi</strain>
        <tissue evidence="3">Leaves</tissue>
    </source>
</reference>
<feature type="compositionally biased region" description="Polar residues" evidence="1">
    <location>
        <begin position="140"/>
        <end position="151"/>
    </location>
</feature>
<evidence type="ECO:0000256" key="1">
    <source>
        <dbReference type="SAM" id="MobiDB-lite"/>
    </source>
</evidence>
<dbReference type="EMBL" id="VIEB01000224">
    <property type="protein sequence ID" value="TQE00021.1"/>
    <property type="molecule type" value="Genomic_DNA"/>
</dbReference>
<evidence type="ECO:0000313" key="3">
    <source>
        <dbReference type="EMBL" id="TQE00021.1"/>
    </source>
</evidence>
<feature type="compositionally biased region" description="Basic and acidic residues" evidence="1">
    <location>
        <begin position="699"/>
        <end position="711"/>
    </location>
</feature>
<keyword evidence="4" id="KW-1185">Reference proteome</keyword>
<dbReference type="GO" id="GO:0005516">
    <property type="term" value="F:calmodulin binding"/>
    <property type="evidence" value="ECO:0007669"/>
    <property type="project" value="InterPro"/>
</dbReference>
<feature type="compositionally biased region" description="Basic and acidic residues" evidence="1">
    <location>
        <begin position="578"/>
        <end position="592"/>
    </location>
</feature>
<dbReference type="Pfam" id="PF07839">
    <property type="entry name" value="CaM_binding"/>
    <property type="match status" value="1"/>
</dbReference>
<dbReference type="PANTHER" id="PTHR33349">
    <property type="entry name" value="EMB|CAB62594.1"/>
    <property type="match status" value="1"/>
</dbReference>
<dbReference type="InterPro" id="IPR012417">
    <property type="entry name" value="CaM-bd_dom_pln"/>
</dbReference>
<proteinExistence type="predicted"/>
<feature type="compositionally biased region" description="Basic and acidic residues" evidence="1">
    <location>
        <begin position="455"/>
        <end position="469"/>
    </location>
</feature>
<feature type="domain" description="Calmodulin-binding" evidence="2">
    <location>
        <begin position="715"/>
        <end position="828"/>
    </location>
</feature>
<evidence type="ECO:0000259" key="2">
    <source>
        <dbReference type="SMART" id="SM01054"/>
    </source>
</evidence>